<evidence type="ECO:0000313" key="4">
    <source>
        <dbReference type="EMBL" id="SDC22555.1"/>
    </source>
</evidence>
<keyword evidence="2" id="KW-1015">Disulfide bond</keyword>
<proteinExistence type="predicted"/>
<dbReference type="RefSeq" id="WP_092819577.1">
    <property type="nucleotide sequence ID" value="NZ_BAABKJ010000010.1"/>
</dbReference>
<keyword evidence="5" id="KW-1185">Reference proteome</keyword>
<evidence type="ECO:0000259" key="3">
    <source>
        <dbReference type="Pfam" id="PF13192"/>
    </source>
</evidence>
<feature type="active site" description="Nucleophile" evidence="1">
    <location>
        <position position="13"/>
    </location>
</feature>
<dbReference type="InterPro" id="IPR005243">
    <property type="entry name" value="THIRX-like_proc"/>
</dbReference>
<name>A0A1G6JVX0_9GAMM</name>
<gene>
    <name evidence="4" type="ORF">SAMN05421732_10478</name>
</gene>
<dbReference type="PANTHER" id="PTHR36450:SF1">
    <property type="entry name" value="THIOREDOXIN"/>
    <property type="match status" value="1"/>
</dbReference>
<feature type="domain" description="Thioredoxin-like fold" evidence="3">
    <location>
        <begin position="1"/>
        <end position="76"/>
    </location>
</feature>
<dbReference type="AlphaFoldDB" id="A0A1G6JVX0"/>
<evidence type="ECO:0000256" key="1">
    <source>
        <dbReference type="PIRSR" id="PIRSR037031-50"/>
    </source>
</evidence>
<evidence type="ECO:0000313" key="5">
    <source>
        <dbReference type="Proteomes" id="UP000243468"/>
    </source>
</evidence>
<dbReference type="OrthoDB" id="9800630at2"/>
<dbReference type="Proteomes" id="UP000243468">
    <property type="component" value="Unassembled WGS sequence"/>
</dbReference>
<keyword evidence="2" id="KW-0676">Redox-active center</keyword>
<protein>
    <submittedName>
        <fullName evidence="4">Small redox-active disulfide protein 2</fullName>
    </submittedName>
</protein>
<dbReference type="NCBIfam" id="TIGR00412">
    <property type="entry name" value="redox_disulf_2"/>
    <property type="match status" value="1"/>
</dbReference>
<dbReference type="Pfam" id="PF13192">
    <property type="entry name" value="Thioredoxin_3"/>
    <property type="match status" value="1"/>
</dbReference>
<dbReference type="EMBL" id="FMYO01000004">
    <property type="protein sequence ID" value="SDC22555.1"/>
    <property type="molecule type" value="Genomic_DNA"/>
</dbReference>
<dbReference type="Gene3D" id="3.40.30.10">
    <property type="entry name" value="Glutaredoxin"/>
    <property type="match status" value="1"/>
</dbReference>
<feature type="disulfide bond" description="Redox-active" evidence="2">
    <location>
        <begin position="10"/>
        <end position="13"/>
    </location>
</feature>
<dbReference type="PANTHER" id="PTHR36450">
    <property type="entry name" value="THIOREDOXIN"/>
    <property type="match status" value="1"/>
</dbReference>
<dbReference type="SUPFAM" id="SSF52833">
    <property type="entry name" value="Thioredoxin-like"/>
    <property type="match status" value="1"/>
</dbReference>
<dbReference type="InterPro" id="IPR012336">
    <property type="entry name" value="Thioredoxin-like_fold"/>
</dbReference>
<evidence type="ECO:0000256" key="2">
    <source>
        <dbReference type="PIRSR" id="PIRSR037031-51"/>
    </source>
</evidence>
<dbReference type="PIRSF" id="PIRSF037031">
    <property type="entry name" value="Redox_disulphide_2"/>
    <property type="match status" value="1"/>
</dbReference>
<sequence>MQIKVLGTGCRKCKALLAATEEAVKSSGVQADIEYVTDMMQIAETGLLSTPGLIIDNKIVSSGKVLEAQAIAELIEKNK</sequence>
<dbReference type="STRING" id="1226327.SAMN05421732_10478"/>
<organism evidence="4 5">
    <name type="scientific">Acinetobacter kookii</name>
    <dbReference type="NCBI Taxonomy" id="1226327"/>
    <lineage>
        <taxon>Bacteria</taxon>
        <taxon>Pseudomonadati</taxon>
        <taxon>Pseudomonadota</taxon>
        <taxon>Gammaproteobacteria</taxon>
        <taxon>Moraxellales</taxon>
        <taxon>Moraxellaceae</taxon>
        <taxon>Acinetobacter</taxon>
    </lineage>
</organism>
<feature type="active site" description="Nucleophile" evidence="1">
    <location>
        <position position="10"/>
    </location>
</feature>
<accession>A0A1G6JVX0</accession>
<dbReference type="InterPro" id="IPR036249">
    <property type="entry name" value="Thioredoxin-like_sf"/>
</dbReference>
<reference evidence="5" key="1">
    <citation type="submission" date="2016-09" db="EMBL/GenBank/DDBJ databases">
        <authorList>
            <person name="Varghese N."/>
            <person name="Submissions S."/>
        </authorList>
    </citation>
    <scope>NUCLEOTIDE SEQUENCE [LARGE SCALE GENOMIC DNA]</scope>
    <source>
        <strain evidence="5">ANC 4667</strain>
    </source>
</reference>